<dbReference type="GO" id="GO:0004713">
    <property type="term" value="F:protein tyrosine kinase activity"/>
    <property type="evidence" value="ECO:0007669"/>
    <property type="project" value="TreeGrafter"/>
</dbReference>
<organism evidence="1 2">
    <name type="scientific">Cellulomonas rhizosphaerae</name>
    <dbReference type="NCBI Taxonomy" id="2293719"/>
    <lineage>
        <taxon>Bacteria</taxon>
        <taxon>Bacillati</taxon>
        <taxon>Actinomycetota</taxon>
        <taxon>Actinomycetes</taxon>
        <taxon>Micrococcales</taxon>
        <taxon>Cellulomonadaceae</taxon>
        <taxon>Cellulomonas</taxon>
    </lineage>
</organism>
<proteinExistence type="predicted"/>
<dbReference type="PANTHER" id="PTHR43434">
    <property type="entry name" value="PHOSPHOGLYCOLATE PHOSPHATASE"/>
    <property type="match status" value="1"/>
</dbReference>
<dbReference type="InterPro" id="IPR041492">
    <property type="entry name" value="HAD_2"/>
</dbReference>
<protein>
    <recommendedName>
        <fullName evidence="3">HAD family hydrolase</fullName>
    </recommendedName>
</protein>
<dbReference type="Pfam" id="PF13419">
    <property type="entry name" value="HAD_2"/>
    <property type="match status" value="1"/>
</dbReference>
<evidence type="ECO:0000313" key="1">
    <source>
        <dbReference type="EMBL" id="RHA41676.1"/>
    </source>
</evidence>
<comment type="caution">
    <text evidence="1">The sequence shown here is derived from an EMBL/GenBank/DDBJ whole genome shotgun (WGS) entry which is preliminary data.</text>
</comment>
<dbReference type="InterPro" id="IPR023198">
    <property type="entry name" value="PGP-like_dom2"/>
</dbReference>
<dbReference type="AlphaFoldDB" id="A0A413RMC9"/>
<dbReference type="EMBL" id="QWKP01000180">
    <property type="protein sequence ID" value="RHA41676.1"/>
    <property type="molecule type" value="Genomic_DNA"/>
</dbReference>
<accession>A0A413RMC9</accession>
<dbReference type="Proteomes" id="UP000283374">
    <property type="component" value="Unassembled WGS sequence"/>
</dbReference>
<dbReference type="GO" id="GO:0005829">
    <property type="term" value="C:cytosol"/>
    <property type="evidence" value="ECO:0007669"/>
    <property type="project" value="TreeGrafter"/>
</dbReference>
<dbReference type="InterPro" id="IPR036412">
    <property type="entry name" value="HAD-like_sf"/>
</dbReference>
<dbReference type="PANTHER" id="PTHR43434:SF20">
    <property type="entry name" value="5'-NUCLEOTIDASE"/>
    <property type="match status" value="1"/>
</dbReference>
<dbReference type="PROSITE" id="PS51257">
    <property type="entry name" value="PROKAR_LIPOPROTEIN"/>
    <property type="match status" value="1"/>
</dbReference>
<gene>
    <name evidence="1" type="ORF">D1825_08135</name>
</gene>
<reference evidence="1 2" key="1">
    <citation type="submission" date="2018-08" db="EMBL/GenBank/DDBJ databases">
        <title>Cellulomonas rhizosphaerae sp. nov., a novel actinomycete isolated from soil.</title>
        <authorList>
            <person name="Tian Y."/>
        </authorList>
    </citation>
    <scope>NUCLEOTIDE SEQUENCE [LARGE SCALE GENOMIC DNA]</scope>
    <source>
        <strain evidence="1 2">NEAU-TCZ24</strain>
    </source>
</reference>
<name>A0A413RMC9_9CELL</name>
<dbReference type="SUPFAM" id="SSF56784">
    <property type="entry name" value="HAD-like"/>
    <property type="match status" value="1"/>
</dbReference>
<dbReference type="Gene3D" id="3.40.50.1000">
    <property type="entry name" value="HAD superfamily/HAD-like"/>
    <property type="match status" value="1"/>
</dbReference>
<keyword evidence="2" id="KW-1185">Reference proteome</keyword>
<dbReference type="InterPro" id="IPR050155">
    <property type="entry name" value="HAD-like_hydrolase_sf"/>
</dbReference>
<dbReference type="OrthoDB" id="9776368at2"/>
<dbReference type="Gene3D" id="1.10.150.240">
    <property type="entry name" value="Putative phosphatase, domain 2"/>
    <property type="match status" value="1"/>
</dbReference>
<sequence>MRGLTSRCGAAGSSWPPCGLLWSFACGYEDDRPGTDRDHRGTTSLAGVRCARTVRWASTTREGCDGPTRPVLLGPCRSGPFFRRLAGDGRVDACPPSLADLPGTVPRVSPGRGPRQTGAVTAPLLLLDLDGTLTDSYPGIASSVAHAYTASGLAVPTPTELRSIIGPPLHDALLEQGMSVSQAESMVAHYRSAYVAGGMFDNSVYAGIPEALVALRDAGAALLVATSKPEVYAVPICERLGIAPLVDGIFGASLEPGSATKAGVIARALTGRDPDEARLMVGDREHDVVGARAHGVDCVGVAWGYAHDGELEEAGAVEVVDSPAALVATAVRRLGL</sequence>
<dbReference type="InterPro" id="IPR023214">
    <property type="entry name" value="HAD_sf"/>
</dbReference>
<evidence type="ECO:0000313" key="2">
    <source>
        <dbReference type="Proteomes" id="UP000283374"/>
    </source>
</evidence>
<evidence type="ECO:0008006" key="3">
    <source>
        <dbReference type="Google" id="ProtNLM"/>
    </source>
</evidence>